<feature type="domain" description="Phosphoribosyltransferase" evidence="10">
    <location>
        <begin position="18"/>
        <end position="221"/>
    </location>
</feature>
<evidence type="ECO:0000256" key="9">
    <source>
        <dbReference type="ARBA" id="ARBA00023134"/>
    </source>
</evidence>
<dbReference type="OMA" id="IYCKLPE"/>
<dbReference type="SUPFAM" id="SSF53271">
    <property type="entry name" value="PRTase-like"/>
    <property type="match status" value="1"/>
</dbReference>
<keyword evidence="7" id="KW-0808">Transferase</keyword>
<evidence type="ECO:0000256" key="3">
    <source>
        <dbReference type="ARBA" id="ARBA00009516"/>
    </source>
</evidence>
<name>R7QLP0_CHOCR</name>
<dbReference type="NCBIfam" id="NF001097">
    <property type="entry name" value="PRK00129.1"/>
    <property type="match status" value="1"/>
</dbReference>
<dbReference type="PhylomeDB" id="R7QLP0"/>
<evidence type="ECO:0000256" key="4">
    <source>
        <dbReference type="ARBA" id="ARBA00011894"/>
    </source>
</evidence>
<dbReference type="CDD" id="cd06223">
    <property type="entry name" value="PRTases_typeI"/>
    <property type="match status" value="1"/>
</dbReference>
<dbReference type="InterPro" id="IPR000836">
    <property type="entry name" value="PRTase_dom"/>
</dbReference>
<dbReference type="Pfam" id="PF14681">
    <property type="entry name" value="UPRTase"/>
    <property type="match status" value="1"/>
</dbReference>
<sequence length="226" mass="24834">MGHTVNGTTYPQLYVHAQTAQLRCLMTTLCDKHSQRGDWVFTADRVNRIMVEFALNFLPVDPVRVITAVDDEAAEGVCFAGKIVGVSVIRAGEAMETALRSCCRNVRLGKILVQRDEETAKPKFYLAKLPHDVAERHVLLMDPMLATGGSALTAIGKLLEAGVKEENIIFVNVVAAPEGISNLLHRHPKITFCTAAVAEGLTQKCYIRRSVGDFGDRYFGTNNHAH</sequence>
<evidence type="ECO:0000256" key="2">
    <source>
        <dbReference type="ARBA" id="ARBA00005180"/>
    </source>
</evidence>
<dbReference type="RefSeq" id="XP_005718200.1">
    <property type="nucleotide sequence ID" value="XM_005718143.1"/>
</dbReference>
<evidence type="ECO:0000259" key="10">
    <source>
        <dbReference type="Pfam" id="PF14681"/>
    </source>
</evidence>
<dbReference type="Gene3D" id="3.40.50.2020">
    <property type="match status" value="1"/>
</dbReference>
<keyword evidence="8" id="KW-0547">Nucleotide-binding</keyword>
<keyword evidence="6" id="KW-0328">Glycosyltransferase</keyword>
<comment type="cofactor">
    <cofactor evidence="1">
        <name>Mg(2+)</name>
        <dbReference type="ChEBI" id="CHEBI:18420"/>
    </cofactor>
</comment>
<evidence type="ECO:0000256" key="6">
    <source>
        <dbReference type="ARBA" id="ARBA00022676"/>
    </source>
</evidence>
<evidence type="ECO:0000256" key="1">
    <source>
        <dbReference type="ARBA" id="ARBA00001946"/>
    </source>
</evidence>
<reference evidence="12" key="1">
    <citation type="journal article" date="2013" name="Proc. Natl. Acad. Sci. U.S.A.">
        <title>Genome structure and metabolic features in the red seaweed Chondrus crispus shed light on evolution of the Archaeplastida.</title>
        <authorList>
            <person name="Collen J."/>
            <person name="Porcel B."/>
            <person name="Carre W."/>
            <person name="Ball S.G."/>
            <person name="Chaparro C."/>
            <person name="Tonon T."/>
            <person name="Barbeyron T."/>
            <person name="Michel G."/>
            <person name="Noel B."/>
            <person name="Valentin K."/>
            <person name="Elias M."/>
            <person name="Artiguenave F."/>
            <person name="Arun A."/>
            <person name="Aury J.M."/>
            <person name="Barbosa-Neto J.F."/>
            <person name="Bothwell J.H."/>
            <person name="Bouget F.Y."/>
            <person name="Brillet L."/>
            <person name="Cabello-Hurtado F."/>
            <person name="Capella-Gutierrez S."/>
            <person name="Charrier B."/>
            <person name="Cladiere L."/>
            <person name="Cock J.M."/>
            <person name="Coelho S.M."/>
            <person name="Colleoni C."/>
            <person name="Czjzek M."/>
            <person name="Da Silva C."/>
            <person name="Delage L."/>
            <person name="Denoeud F."/>
            <person name="Deschamps P."/>
            <person name="Dittami S.M."/>
            <person name="Gabaldon T."/>
            <person name="Gachon C.M."/>
            <person name="Groisillier A."/>
            <person name="Herve C."/>
            <person name="Jabbari K."/>
            <person name="Katinka M."/>
            <person name="Kloareg B."/>
            <person name="Kowalczyk N."/>
            <person name="Labadie K."/>
            <person name="Leblanc C."/>
            <person name="Lopez P.J."/>
            <person name="McLachlan D.H."/>
            <person name="Meslet-Cladiere L."/>
            <person name="Moustafa A."/>
            <person name="Nehr Z."/>
            <person name="Nyvall Collen P."/>
            <person name="Panaud O."/>
            <person name="Partensky F."/>
            <person name="Poulain J."/>
            <person name="Rensing S.A."/>
            <person name="Rousvoal S."/>
            <person name="Samson G."/>
            <person name="Symeonidi A."/>
            <person name="Weissenbach J."/>
            <person name="Zambounis A."/>
            <person name="Wincker P."/>
            <person name="Boyen C."/>
        </authorList>
    </citation>
    <scope>NUCLEOTIDE SEQUENCE [LARGE SCALE GENOMIC DNA]</scope>
    <source>
        <strain evidence="12">cv. Stackhouse</strain>
    </source>
</reference>
<keyword evidence="12" id="KW-1185">Reference proteome</keyword>
<dbReference type="OrthoDB" id="106623at2759"/>
<dbReference type="KEGG" id="ccp:CHC_T00000924001"/>
<organism evidence="11 12">
    <name type="scientific">Chondrus crispus</name>
    <name type="common">Carrageen Irish moss</name>
    <name type="synonym">Polymorpha crispa</name>
    <dbReference type="NCBI Taxonomy" id="2769"/>
    <lineage>
        <taxon>Eukaryota</taxon>
        <taxon>Rhodophyta</taxon>
        <taxon>Florideophyceae</taxon>
        <taxon>Rhodymeniophycidae</taxon>
        <taxon>Gigartinales</taxon>
        <taxon>Gigartinaceae</taxon>
        <taxon>Chondrus</taxon>
    </lineage>
</organism>
<comment type="similarity">
    <text evidence="3">Belongs to the UPRTase family.</text>
</comment>
<evidence type="ECO:0000256" key="7">
    <source>
        <dbReference type="ARBA" id="ARBA00022679"/>
    </source>
</evidence>
<keyword evidence="5" id="KW-0021">Allosteric enzyme</keyword>
<evidence type="ECO:0000313" key="11">
    <source>
        <dbReference type="EMBL" id="CDF38315.1"/>
    </source>
</evidence>
<dbReference type="Gramene" id="CDF38315">
    <property type="protein sequence ID" value="CDF38315"/>
    <property type="gene ID" value="CHC_T00000924001"/>
</dbReference>
<proteinExistence type="inferred from homology"/>
<protein>
    <recommendedName>
        <fullName evidence="4">uracil phosphoribosyltransferase</fullName>
        <ecNumber evidence="4">2.4.2.9</ecNumber>
    </recommendedName>
</protein>
<dbReference type="Proteomes" id="UP000012073">
    <property type="component" value="Unassembled WGS sequence"/>
</dbReference>
<dbReference type="FunFam" id="3.40.50.2020:FF:000023">
    <property type="entry name" value="Probable uracil phosphoribosyltransferase"/>
    <property type="match status" value="1"/>
</dbReference>
<evidence type="ECO:0000313" key="12">
    <source>
        <dbReference type="Proteomes" id="UP000012073"/>
    </source>
</evidence>
<comment type="pathway">
    <text evidence="2">Pyrimidine metabolism; UMP biosynthesis via salvage pathway; UMP from uracil: step 1/1.</text>
</comment>
<accession>R7QLP0</accession>
<keyword evidence="9" id="KW-0342">GTP-binding</keyword>
<dbReference type="GO" id="GO:0008655">
    <property type="term" value="P:pyrimidine-containing compound salvage"/>
    <property type="evidence" value="ECO:0007669"/>
    <property type="project" value="UniProtKB-ARBA"/>
</dbReference>
<dbReference type="STRING" id="2769.R7QLP0"/>
<dbReference type="GeneID" id="17325917"/>
<evidence type="ECO:0000256" key="8">
    <source>
        <dbReference type="ARBA" id="ARBA00022741"/>
    </source>
</evidence>
<dbReference type="InterPro" id="IPR029057">
    <property type="entry name" value="PRTase-like"/>
</dbReference>
<dbReference type="AlphaFoldDB" id="R7QLP0"/>
<evidence type="ECO:0000256" key="5">
    <source>
        <dbReference type="ARBA" id="ARBA00022533"/>
    </source>
</evidence>
<dbReference type="EC" id="2.4.2.9" evidence="4"/>
<dbReference type="GO" id="GO:0005525">
    <property type="term" value="F:GTP binding"/>
    <property type="evidence" value="ECO:0007669"/>
    <property type="project" value="UniProtKB-KW"/>
</dbReference>
<gene>
    <name evidence="11" type="ORF">CHC_T00000924001</name>
</gene>
<dbReference type="EMBL" id="HG001916">
    <property type="protein sequence ID" value="CDF38315.1"/>
    <property type="molecule type" value="Genomic_DNA"/>
</dbReference>
<dbReference type="GO" id="GO:0004845">
    <property type="term" value="F:uracil phosphoribosyltransferase activity"/>
    <property type="evidence" value="ECO:0007669"/>
    <property type="project" value="UniProtKB-EC"/>
</dbReference>